<dbReference type="InterPro" id="IPR047971">
    <property type="entry name" value="ExeM-like"/>
</dbReference>
<proteinExistence type="predicted"/>
<comment type="caution">
    <text evidence="2">The sequence shown here is derived from an EMBL/GenBank/DDBJ whole genome shotgun (WGS) entry which is preliminary data.</text>
</comment>
<evidence type="ECO:0000313" key="2">
    <source>
        <dbReference type="EMBL" id="NDW16494.1"/>
    </source>
</evidence>
<evidence type="ECO:0000313" key="3">
    <source>
        <dbReference type="Proteomes" id="UP000471381"/>
    </source>
</evidence>
<keyword evidence="3" id="KW-1185">Reference proteome</keyword>
<dbReference type="AlphaFoldDB" id="A0A6N9TGQ5"/>
<gene>
    <name evidence="2" type="ORF">GTQ48_13320</name>
</gene>
<sequence length="869" mass="91897">MRTSLSLLSAGILSALSLSAATNVALANDIVISGVIDGPLSGGVPKAVELYVINDVADLSEYGIGSANNGGGSDGEEFTFPVQSASAGTYLYIASEIDGFTSFFGMAPDFDSSAMGINGDDAVELFKGGNVIDTFGDINVDGNGTAWEYLDGWAYRSNGQTANAGTFNDENWAYSGVDALDGANTNAEASTPFPLGTFTTEGGGDVEVPPVEPPVALGACGDDATLISAIQGYDAASDEAGNSHIIEAIITATRQGGFFIQEENADSDGDATTSEAIIVEGETDITVGNIIRLYGSVTENFGMTTIEMDSDVVAADCGASDDVMTTSISMPYEEDLEALEGMLVSVTDATVTSTNSLWRFGEIVVSDSVKRQPSDIAPPLSDAFAAAQTESEASLLTIEDNSGSQYPDAISFFPNFSYANTIRIGDTVSASGPLNFSFGTYRINPTDVIAVTSTREDTPVVSEGNLSVATFNVLNYFNGDEDENGELTFDYDDNRGAESEAAFALQEGRIVEAIVDLNADVVGLMEIENDGFGDDSAIQSLLNAINAQLGEAEQYAFISTADNSQIGTDAITVGLLYRGTVVTPQGDAVIVAMPEQQVSEDRLARMRPSLVQTFEHTESGETFAVAVNHFKSKGSQCAEDVAEAPSDIDTIQGSCNALRVSAAITLGNALNDETLPERKIILGDLNAYSAEDPVAVLTDYTPENRGYTIKTAINTGMDEGESVEVDASYGYHNLAETFDEDGFSYWFFGTEQVGSLDHVLASDAMLADAVDGTHWNINSVEAYQLQYNQALRFYPDEEGYAFTDIGPFRSSDHDPFIATFNLVADEPAPLPIPDEDEDSSGGSMGGILTLLAAMVGFRRWSAVSKKRAS</sequence>
<dbReference type="EMBL" id="JAAAWO010000010">
    <property type="protein sequence ID" value="NDW16494.1"/>
    <property type="molecule type" value="Genomic_DNA"/>
</dbReference>
<protein>
    <submittedName>
        <fullName evidence="2">ExeM/NucH family extracellular endonuclease</fullName>
    </submittedName>
</protein>
<evidence type="ECO:0000256" key="1">
    <source>
        <dbReference type="SAM" id="SignalP"/>
    </source>
</evidence>
<keyword evidence="2" id="KW-0540">Nuclease</keyword>
<dbReference type="PANTHER" id="PTHR42834">
    <property type="entry name" value="ENDONUCLEASE/EXONUCLEASE/PHOSPHATASE FAMILY PROTEIN (AFU_ORTHOLOGUE AFUA_3G09210)"/>
    <property type="match status" value="1"/>
</dbReference>
<dbReference type="GO" id="GO:0004519">
    <property type="term" value="F:endonuclease activity"/>
    <property type="evidence" value="ECO:0007669"/>
    <property type="project" value="UniProtKB-KW"/>
</dbReference>
<dbReference type="NCBIfam" id="NF033681">
    <property type="entry name" value="ExeM_NucH_DNase"/>
    <property type="match status" value="1"/>
</dbReference>
<dbReference type="Proteomes" id="UP000471381">
    <property type="component" value="Unassembled WGS sequence"/>
</dbReference>
<organism evidence="2 3">
    <name type="scientific">Alteromonas genovensis</name>
    <dbReference type="NCBI Taxonomy" id="471225"/>
    <lineage>
        <taxon>Bacteria</taxon>
        <taxon>Pseudomonadati</taxon>
        <taxon>Pseudomonadota</taxon>
        <taxon>Gammaproteobacteria</taxon>
        <taxon>Alteromonadales</taxon>
        <taxon>Alteromonadaceae</taxon>
        <taxon>Alteromonas/Salinimonas group</taxon>
        <taxon>Alteromonas</taxon>
    </lineage>
</organism>
<dbReference type="InterPro" id="IPR036691">
    <property type="entry name" value="Endo/exonu/phosph_ase_sf"/>
</dbReference>
<keyword evidence="2" id="KW-0255">Endonuclease</keyword>
<keyword evidence="1" id="KW-0732">Signal</keyword>
<reference evidence="2 3" key="1">
    <citation type="submission" date="2020-01" db="EMBL/GenBank/DDBJ databases">
        <title>Genomes of bacteria type strains.</title>
        <authorList>
            <person name="Chen J."/>
            <person name="Zhu S."/>
            <person name="Yang J."/>
        </authorList>
    </citation>
    <scope>NUCLEOTIDE SEQUENCE [LARGE SCALE GENOMIC DNA]</scope>
    <source>
        <strain evidence="2 3">LMG 24078</strain>
    </source>
</reference>
<feature type="chain" id="PRO_5026812775" evidence="1">
    <location>
        <begin position="21"/>
        <end position="869"/>
    </location>
</feature>
<feature type="signal peptide" evidence="1">
    <location>
        <begin position="1"/>
        <end position="20"/>
    </location>
</feature>
<dbReference type="RefSeq" id="WP_163107110.1">
    <property type="nucleotide sequence ID" value="NZ_JAAAWO010000010.1"/>
</dbReference>
<dbReference type="Gene3D" id="3.60.10.10">
    <property type="entry name" value="Endonuclease/exonuclease/phosphatase"/>
    <property type="match status" value="1"/>
</dbReference>
<keyword evidence="2" id="KW-0378">Hydrolase</keyword>
<name>A0A6N9TGQ5_9ALTE</name>
<dbReference type="PANTHER" id="PTHR42834:SF1">
    <property type="entry name" value="ENDONUCLEASE_EXONUCLEASE_PHOSPHATASE FAMILY PROTEIN (AFU_ORTHOLOGUE AFUA_3G09210)"/>
    <property type="match status" value="1"/>
</dbReference>
<dbReference type="CDD" id="cd04486">
    <property type="entry name" value="YhcR_OBF_like"/>
    <property type="match status" value="1"/>
</dbReference>
<accession>A0A6N9TGQ5</accession>
<dbReference type="SUPFAM" id="SSF56219">
    <property type="entry name" value="DNase I-like"/>
    <property type="match status" value="1"/>
</dbReference>